<dbReference type="PANTHER" id="PTHR24119:SF0">
    <property type="entry name" value="ACYL-COA-BINDING DOMAIN-CONTAINING PROTEIN 6"/>
    <property type="match status" value="1"/>
</dbReference>
<dbReference type="Gene3D" id="1.25.40.20">
    <property type="entry name" value="Ankyrin repeat-containing domain"/>
    <property type="match status" value="1"/>
</dbReference>
<dbReference type="HOGENOM" id="CLU_050309_0_0_1"/>
<evidence type="ECO:0000259" key="8">
    <source>
        <dbReference type="PROSITE" id="PS51228"/>
    </source>
</evidence>
<dbReference type="AlphaFoldDB" id="W1NJ50"/>
<dbReference type="InterPro" id="IPR002110">
    <property type="entry name" value="Ankyrin_rpt"/>
</dbReference>
<dbReference type="PROSITE" id="PS51228">
    <property type="entry name" value="ACB_2"/>
    <property type="match status" value="1"/>
</dbReference>
<evidence type="ECO:0000256" key="2">
    <source>
        <dbReference type="ARBA" id="ARBA00022737"/>
    </source>
</evidence>
<evidence type="ECO:0000256" key="5">
    <source>
        <dbReference type="PROSITE-ProRule" id="PRU00023"/>
    </source>
</evidence>
<evidence type="ECO:0000313" key="10">
    <source>
        <dbReference type="Proteomes" id="UP000017836"/>
    </source>
</evidence>
<dbReference type="Proteomes" id="UP000017836">
    <property type="component" value="Unassembled WGS sequence"/>
</dbReference>
<sequence length="431" mass="47312">MGDWQELGQTVFISLIFAFLLAKLISIVISFREENLRVSREVAEPDLPEPLSTGSFEVEEPLKNSSSDSIEAENSRVLQESGVSEVPRALSEVAEHSKLHGESFLDDDDDDWEGVESTELDESFSAATSFVATMATDRSSQKVSNETQLELYGLYKIATEGPCNIPQPSALKISARAKWNAWQRLGTMPPEEAMQRYIMIVSQLYPTWASGGTSRNKEGDDGSSATAKGGTMGPVFSTFAHDEDSDSELKMEGIHVCAREGEMNNLLKYLEQGDLVNSRDSDGRSALHWAVDRGHLDIVELLIKKNADVNAKDNEGQTALHYAAVCDRELIAKLLIEHGADGSVKDNDGNTPRDEITSAKILLPLADSSNLAVSEWTRAELHAPMRFLVLGKLAPNLPLEQGQIIPASLTGLAATRARPNYSTESYWTRCH</sequence>
<dbReference type="SUPFAM" id="SSF48403">
    <property type="entry name" value="Ankyrin repeat"/>
    <property type="match status" value="1"/>
</dbReference>
<gene>
    <name evidence="9" type="ORF">AMTR_s00009p00263810</name>
</gene>
<accession>W1NJ50</accession>
<evidence type="ECO:0000256" key="3">
    <source>
        <dbReference type="ARBA" id="ARBA00023043"/>
    </source>
</evidence>
<comment type="similarity">
    <text evidence="1">Belongs to the ACBP family.</text>
</comment>
<name>W1NJ50_AMBTC</name>
<evidence type="ECO:0000256" key="4">
    <source>
        <dbReference type="ARBA" id="ARBA00023121"/>
    </source>
</evidence>
<feature type="repeat" description="ANK" evidence="5">
    <location>
        <begin position="282"/>
        <end position="314"/>
    </location>
</feature>
<dbReference type="eggNOG" id="KOG0817">
    <property type="taxonomic scope" value="Eukaryota"/>
</dbReference>
<dbReference type="Gene3D" id="1.20.80.10">
    <property type="match status" value="1"/>
</dbReference>
<dbReference type="InterPro" id="IPR014352">
    <property type="entry name" value="FERM/acyl-CoA-bd_prot_sf"/>
</dbReference>
<evidence type="ECO:0000256" key="7">
    <source>
        <dbReference type="SAM" id="Phobius"/>
    </source>
</evidence>
<organism evidence="9 10">
    <name type="scientific">Amborella trichopoda</name>
    <dbReference type="NCBI Taxonomy" id="13333"/>
    <lineage>
        <taxon>Eukaryota</taxon>
        <taxon>Viridiplantae</taxon>
        <taxon>Streptophyta</taxon>
        <taxon>Embryophyta</taxon>
        <taxon>Tracheophyta</taxon>
        <taxon>Spermatophyta</taxon>
        <taxon>Magnoliopsida</taxon>
        <taxon>Amborellales</taxon>
        <taxon>Amborellaceae</taxon>
        <taxon>Amborella</taxon>
    </lineage>
</organism>
<dbReference type="Pfam" id="PF00887">
    <property type="entry name" value="ACBP"/>
    <property type="match status" value="1"/>
</dbReference>
<feature type="transmembrane region" description="Helical" evidence="7">
    <location>
        <begin position="12"/>
        <end position="31"/>
    </location>
</feature>
<evidence type="ECO:0000256" key="1">
    <source>
        <dbReference type="ARBA" id="ARBA00005567"/>
    </source>
</evidence>
<feature type="region of interest" description="Disordered" evidence="6">
    <location>
        <begin position="46"/>
        <end position="83"/>
    </location>
</feature>
<feature type="region of interest" description="Disordered" evidence="6">
    <location>
        <begin position="211"/>
        <end position="233"/>
    </location>
</feature>
<keyword evidence="2" id="KW-0677">Repeat</keyword>
<dbReference type="SMART" id="SM00248">
    <property type="entry name" value="ANK"/>
    <property type="match status" value="2"/>
</dbReference>
<feature type="repeat" description="ANK" evidence="5">
    <location>
        <begin position="315"/>
        <end position="347"/>
    </location>
</feature>
<dbReference type="OMA" id="ARSKWQA"/>
<dbReference type="InterPro" id="IPR000582">
    <property type="entry name" value="Acyl-CoA-binding_protein"/>
</dbReference>
<keyword evidence="7" id="KW-1133">Transmembrane helix</keyword>
<proteinExistence type="inferred from homology"/>
<dbReference type="STRING" id="13333.W1NJ50"/>
<keyword evidence="7" id="KW-0812">Transmembrane</keyword>
<reference evidence="10" key="1">
    <citation type="journal article" date="2013" name="Science">
        <title>The Amborella genome and the evolution of flowering plants.</title>
        <authorList>
            <consortium name="Amborella Genome Project"/>
        </authorList>
    </citation>
    <scope>NUCLEOTIDE SEQUENCE [LARGE SCALE GENOMIC DNA]</scope>
</reference>
<protein>
    <recommendedName>
        <fullName evidence="8">ACB domain-containing protein</fullName>
    </recommendedName>
</protein>
<dbReference type="PROSITE" id="PS50088">
    <property type="entry name" value="ANK_REPEAT"/>
    <property type="match status" value="2"/>
</dbReference>
<keyword evidence="7" id="KW-0472">Membrane</keyword>
<keyword evidence="4" id="KW-0446">Lipid-binding</keyword>
<dbReference type="PRINTS" id="PR01415">
    <property type="entry name" value="ANKYRIN"/>
</dbReference>
<keyword evidence="3 5" id="KW-0040">ANK repeat</keyword>
<keyword evidence="10" id="KW-1185">Reference proteome</keyword>
<feature type="domain" description="ACB" evidence="8">
    <location>
        <begin position="120"/>
        <end position="210"/>
    </location>
</feature>
<dbReference type="Pfam" id="PF12796">
    <property type="entry name" value="Ank_2"/>
    <property type="match status" value="1"/>
</dbReference>
<dbReference type="PROSITE" id="PS50297">
    <property type="entry name" value="ANK_REP_REGION"/>
    <property type="match status" value="2"/>
</dbReference>
<dbReference type="SUPFAM" id="SSF47027">
    <property type="entry name" value="Acyl-CoA binding protein"/>
    <property type="match status" value="1"/>
</dbReference>
<dbReference type="InterPro" id="IPR035984">
    <property type="entry name" value="Acyl-CoA-binding_sf"/>
</dbReference>
<dbReference type="InterPro" id="IPR036770">
    <property type="entry name" value="Ankyrin_rpt-contain_sf"/>
</dbReference>
<evidence type="ECO:0000256" key="6">
    <source>
        <dbReference type="SAM" id="MobiDB-lite"/>
    </source>
</evidence>
<dbReference type="EMBL" id="KI397501">
    <property type="protein sequence ID" value="ERM95175.1"/>
    <property type="molecule type" value="Genomic_DNA"/>
</dbReference>
<dbReference type="PANTHER" id="PTHR24119">
    <property type="entry name" value="ACYL-COA-BINDING DOMAIN-CONTAINING PROTEIN 6"/>
    <property type="match status" value="1"/>
</dbReference>
<dbReference type="Gramene" id="ERM95175">
    <property type="protein sequence ID" value="ERM95175"/>
    <property type="gene ID" value="AMTR_s00009p00263810"/>
</dbReference>
<dbReference type="GO" id="GO:0000062">
    <property type="term" value="F:fatty-acyl-CoA binding"/>
    <property type="evidence" value="ECO:0000318"/>
    <property type="project" value="GO_Central"/>
</dbReference>
<evidence type="ECO:0000313" key="9">
    <source>
        <dbReference type="EMBL" id="ERM95175.1"/>
    </source>
</evidence>